<feature type="transmembrane region" description="Helical" evidence="2">
    <location>
        <begin position="515"/>
        <end position="535"/>
    </location>
</feature>
<evidence type="ECO:0000313" key="5">
    <source>
        <dbReference type="Proteomes" id="UP000249299"/>
    </source>
</evidence>
<keyword evidence="1" id="KW-1003">Cell membrane</keyword>
<keyword evidence="2" id="KW-0812">Transmembrane</keyword>
<feature type="transmembrane region" description="Helical" evidence="2">
    <location>
        <begin position="573"/>
        <end position="588"/>
    </location>
</feature>
<feature type="domain" description="TRAP C4-dicarboxylate transport system permease DctM subunit" evidence="3">
    <location>
        <begin position="104"/>
        <end position="546"/>
    </location>
</feature>
<evidence type="ECO:0000256" key="1">
    <source>
        <dbReference type="RuleBase" id="RU369079"/>
    </source>
</evidence>
<dbReference type="AlphaFoldDB" id="A0A327JXA7"/>
<feature type="transmembrane region" description="Helical" evidence="2">
    <location>
        <begin position="92"/>
        <end position="109"/>
    </location>
</feature>
<feature type="transmembrane region" description="Helical" evidence="2">
    <location>
        <begin position="397"/>
        <end position="421"/>
    </location>
</feature>
<reference evidence="4 5" key="1">
    <citation type="submission" date="2017-07" db="EMBL/GenBank/DDBJ databases">
        <title>Draft Genome Sequences of Select Purple Nonsulfur Bacteria.</title>
        <authorList>
            <person name="Lasarre B."/>
            <person name="Mckinlay J.B."/>
        </authorList>
    </citation>
    <scope>NUCLEOTIDE SEQUENCE [LARGE SCALE GENOMIC DNA]</scope>
    <source>
        <strain evidence="4 5">DSM 11290</strain>
    </source>
</reference>
<dbReference type="OrthoDB" id="9759894at2"/>
<sequence length="589" mass="60648">MIHSLTLRGRIVFAALGAASIAFHLGLIFYGLAPNLIARPIHMMLALPFVFLWAAKGRTSRITGSVFLAAGLICCAWIVWNQEALGDQYGSLYGPFQIAIASVLLLVVLEMARRAIGWPLPLVAALALAYGLLGQYLPGEFGHPGLPVASFLGTLTIAEGGVWGSLTGISVNIVAVFIIMGAVLNAGEAGQGFMNLAAAAAGRLTGGAAKVSVLSSALFGSISGSASANVASTGAVTLPAMKRLGYPPALAGAVEAVASSGGQIMPPLMGAGAFVMVELTGTPYTGIIAAAFLPAMLYFLAVWVGINAFARRHELPGLAEADRPAPKTVLITTAFFAVPFFVLLERMFIGGFTPQYAASVAILAAFIMLFFDARLTLSVPRTVARLEEVALNTGKQIAVVASIILCASIVIGVLGQTGLGVKITSLILSASSDMLWPALLLTALACLILGMEVPTTAAYVICVSVAGPALQKLGLEPLQAHLFVFWFALLSTITPPVCGAVFIAAGMVGEDWLKVAGRAMLLGVGLYLIPLGMIANPAVIGFAAAPFLAILAAAKIGAALAAISFGIIAPQAVWLRIALVGLGAVLLFI</sequence>
<gene>
    <name evidence="4" type="ORF">CH339_01445</name>
</gene>
<feature type="transmembrane region" description="Helical" evidence="2">
    <location>
        <begin position="116"/>
        <end position="137"/>
    </location>
</feature>
<organism evidence="4 5">
    <name type="scientific">Rhodobium orientis</name>
    <dbReference type="NCBI Taxonomy" id="34017"/>
    <lineage>
        <taxon>Bacteria</taxon>
        <taxon>Pseudomonadati</taxon>
        <taxon>Pseudomonadota</taxon>
        <taxon>Alphaproteobacteria</taxon>
        <taxon>Hyphomicrobiales</taxon>
        <taxon>Rhodobiaceae</taxon>
        <taxon>Rhodobium</taxon>
    </lineage>
</organism>
<evidence type="ECO:0000259" key="3">
    <source>
        <dbReference type="Pfam" id="PF06808"/>
    </source>
</evidence>
<comment type="subcellular location">
    <subcellularLocation>
        <location evidence="1">Cell inner membrane</location>
        <topology evidence="1">Multi-pass membrane protein</topology>
    </subcellularLocation>
</comment>
<feature type="transmembrane region" description="Helical" evidence="2">
    <location>
        <begin position="326"/>
        <end position="344"/>
    </location>
</feature>
<keyword evidence="2" id="KW-0472">Membrane</keyword>
<dbReference type="PANTHER" id="PTHR43849:SF2">
    <property type="entry name" value="BLL3936 PROTEIN"/>
    <property type="match status" value="1"/>
</dbReference>
<keyword evidence="1" id="KW-0997">Cell inner membrane</keyword>
<dbReference type="RefSeq" id="WP_111432471.1">
    <property type="nucleotide sequence ID" value="NZ_JACIGG010000001.1"/>
</dbReference>
<feature type="transmembrane region" description="Helical" evidence="2">
    <location>
        <begin position="356"/>
        <end position="377"/>
    </location>
</feature>
<evidence type="ECO:0000256" key="2">
    <source>
        <dbReference type="SAM" id="Phobius"/>
    </source>
</evidence>
<feature type="transmembrane region" description="Helical" evidence="2">
    <location>
        <begin position="284"/>
        <end position="306"/>
    </location>
</feature>
<feature type="transmembrane region" description="Helical" evidence="2">
    <location>
        <begin position="62"/>
        <end position="80"/>
    </location>
</feature>
<accession>A0A327JXA7</accession>
<dbReference type="Pfam" id="PF06808">
    <property type="entry name" value="DctM"/>
    <property type="match status" value="1"/>
</dbReference>
<feature type="transmembrane region" description="Helical" evidence="2">
    <location>
        <begin position="36"/>
        <end position="55"/>
    </location>
</feature>
<comment type="caution">
    <text evidence="4">The sequence shown here is derived from an EMBL/GenBank/DDBJ whole genome shotgun (WGS) entry which is preliminary data.</text>
</comment>
<evidence type="ECO:0000313" key="4">
    <source>
        <dbReference type="EMBL" id="RAI30215.1"/>
    </source>
</evidence>
<feature type="transmembrane region" description="Helical" evidence="2">
    <location>
        <begin position="12"/>
        <end position="30"/>
    </location>
</feature>
<comment type="function">
    <text evidence="1">Part of the tripartite ATP-independent periplasmic (TRAP) transport system.</text>
</comment>
<dbReference type="NCBIfam" id="TIGR02123">
    <property type="entry name" value="TRAP_fused"/>
    <property type="match status" value="1"/>
</dbReference>
<proteinExistence type="predicted"/>
<dbReference type="PANTHER" id="PTHR43849">
    <property type="entry name" value="BLL3936 PROTEIN"/>
    <property type="match status" value="1"/>
</dbReference>
<protein>
    <submittedName>
        <fullName evidence="4">TRAP transporter permease DctM/Q</fullName>
    </submittedName>
</protein>
<keyword evidence="2" id="KW-1133">Transmembrane helix</keyword>
<feature type="transmembrane region" description="Helical" evidence="2">
    <location>
        <begin position="162"/>
        <end position="184"/>
    </location>
</feature>
<dbReference type="InterPro" id="IPR010656">
    <property type="entry name" value="DctM"/>
</dbReference>
<keyword evidence="5" id="KW-1185">Reference proteome</keyword>
<feature type="transmembrane region" description="Helical" evidence="2">
    <location>
        <begin position="547"/>
        <end position="567"/>
    </location>
</feature>
<dbReference type="InterPro" id="IPR011853">
    <property type="entry name" value="TRAP_DctM-Dct_fused"/>
</dbReference>
<feature type="transmembrane region" description="Helical" evidence="2">
    <location>
        <begin position="433"/>
        <end position="451"/>
    </location>
</feature>
<dbReference type="GO" id="GO:0005886">
    <property type="term" value="C:plasma membrane"/>
    <property type="evidence" value="ECO:0007669"/>
    <property type="project" value="UniProtKB-SubCell"/>
</dbReference>
<dbReference type="GO" id="GO:0022857">
    <property type="term" value="F:transmembrane transporter activity"/>
    <property type="evidence" value="ECO:0007669"/>
    <property type="project" value="UniProtKB-UniRule"/>
</dbReference>
<dbReference type="Proteomes" id="UP000249299">
    <property type="component" value="Unassembled WGS sequence"/>
</dbReference>
<keyword evidence="1" id="KW-0813">Transport</keyword>
<feature type="transmembrane region" description="Helical" evidence="2">
    <location>
        <begin position="482"/>
        <end position="509"/>
    </location>
</feature>
<dbReference type="EMBL" id="NPEV01000001">
    <property type="protein sequence ID" value="RAI30215.1"/>
    <property type="molecule type" value="Genomic_DNA"/>
</dbReference>
<name>A0A327JXA7_9HYPH</name>